<sequence>MDIVNKQYGLPPKMTEKKNIRKLL</sequence>
<accession>A0A382UX89</accession>
<gene>
    <name evidence="1" type="ORF">METZ01_LOCUS391209</name>
</gene>
<organism evidence="1">
    <name type="scientific">marine metagenome</name>
    <dbReference type="NCBI Taxonomy" id="408172"/>
    <lineage>
        <taxon>unclassified sequences</taxon>
        <taxon>metagenomes</taxon>
        <taxon>ecological metagenomes</taxon>
    </lineage>
</organism>
<dbReference type="AlphaFoldDB" id="A0A382UX89"/>
<protein>
    <submittedName>
        <fullName evidence="1">Uncharacterized protein</fullName>
    </submittedName>
</protein>
<reference evidence="1" key="1">
    <citation type="submission" date="2018-05" db="EMBL/GenBank/DDBJ databases">
        <authorList>
            <person name="Lanie J.A."/>
            <person name="Ng W.-L."/>
            <person name="Kazmierczak K.M."/>
            <person name="Andrzejewski T.M."/>
            <person name="Davidsen T.M."/>
            <person name="Wayne K.J."/>
            <person name="Tettelin H."/>
            <person name="Glass J.I."/>
            <person name="Rusch D."/>
            <person name="Podicherti R."/>
            <person name="Tsui H.-C.T."/>
            <person name="Winkler M.E."/>
        </authorList>
    </citation>
    <scope>NUCLEOTIDE SEQUENCE</scope>
</reference>
<name>A0A382UX89_9ZZZZ</name>
<dbReference type="EMBL" id="UINC01147186">
    <property type="protein sequence ID" value="SVD38355.1"/>
    <property type="molecule type" value="Genomic_DNA"/>
</dbReference>
<evidence type="ECO:0000313" key="1">
    <source>
        <dbReference type="EMBL" id="SVD38355.1"/>
    </source>
</evidence>
<proteinExistence type="predicted"/>